<evidence type="ECO:0000313" key="2">
    <source>
        <dbReference type="EMBL" id="EFU77084.1"/>
    </source>
</evidence>
<sequence>MIYQSREQLIIEFKKLLLENQTNQREVAQRLNITPQALTKILNKQNFSFDDMQKLLSAVGCKLLVDFLPVDENAADEKIERDNLL</sequence>
<dbReference type="InterPro" id="IPR001387">
    <property type="entry name" value="Cro/C1-type_HTH"/>
</dbReference>
<dbReference type="EMBL" id="AEPW01000045">
    <property type="protein sequence ID" value="EFU77084.1"/>
    <property type="molecule type" value="Genomic_DNA"/>
</dbReference>
<dbReference type="RefSeq" id="WP_008750850.1">
    <property type="nucleotide sequence ID" value="NZ_GL622296.1"/>
</dbReference>
<dbReference type="InterPro" id="IPR010982">
    <property type="entry name" value="Lambda_DNA-bd_dom_sf"/>
</dbReference>
<comment type="caution">
    <text evidence="2">The sequence shown here is derived from an EMBL/GenBank/DDBJ whole genome shotgun (WGS) entry which is preliminary data.</text>
</comment>
<evidence type="ECO:0000313" key="3">
    <source>
        <dbReference type="Proteomes" id="UP000003434"/>
    </source>
</evidence>
<gene>
    <name evidence="2" type="ORF">HMPREF0381_1083</name>
</gene>
<proteinExistence type="predicted"/>
<feature type="domain" description="HTH cro/C1-type" evidence="1">
    <location>
        <begin position="13"/>
        <end position="68"/>
    </location>
</feature>
<dbReference type="GO" id="GO:0003677">
    <property type="term" value="F:DNA binding"/>
    <property type="evidence" value="ECO:0007669"/>
    <property type="project" value="InterPro"/>
</dbReference>
<name>E6LM98_9FIRM</name>
<dbReference type="Proteomes" id="UP000003434">
    <property type="component" value="Unassembled WGS sequence"/>
</dbReference>
<organism evidence="2 3">
    <name type="scientific">Lachnoanaerobaculum saburreum DSM 3986</name>
    <dbReference type="NCBI Taxonomy" id="887325"/>
    <lineage>
        <taxon>Bacteria</taxon>
        <taxon>Bacillati</taxon>
        <taxon>Bacillota</taxon>
        <taxon>Clostridia</taxon>
        <taxon>Lachnospirales</taxon>
        <taxon>Lachnospiraceae</taxon>
        <taxon>Lachnoanaerobaculum</taxon>
    </lineage>
</organism>
<dbReference type="PROSITE" id="PS50943">
    <property type="entry name" value="HTH_CROC1"/>
    <property type="match status" value="1"/>
</dbReference>
<dbReference type="Pfam" id="PF01381">
    <property type="entry name" value="HTH_3"/>
    <property type="match status" value="1"/>
</dbReference>
<dbReference type="SUPFAM" id="SSF47413">
    <property type="entry name" value="lambda repressor-like DNA-binding domains"/>
    <property type="match status" value="1"/>
</dbReference>
<dbReference type="HOGENOM" id="CLU_2583710_0_0_9"/>
<evidence type="ECO:0000259" key="1">
    <source>
        <dbReference type="PROSITE" id="PS50943"/>
    </source>
</evidence>
<protein>
    <recommendedName>
        <fullName evidence="1">HTH cro/C1-type domain-containing protein</fullName>
    </recommendedName>
</protein>
<reference evidence="2 3" key="1">
    <citation type="submission" date="2010-12" db="EMBL/GenBank/DDBJ databases">
        <authorList>
            <person name="Muzny D."/>
            <person name="Qin X."/>
            <person name="Deng J."/>
            <person name="Jiang H."/>
            <person name="Liu Y."/>
            <person name="Qu J."/>
            <person name="Song X.-Z."/>
            <person name="Zhang L."/>
            <person name="Thornton R."/>
            <person name="Coyle M."/>
            <person name="Francisco L."/>
            <person name="Jackson L."/>
            <person name="Javaid M."/>
            <person name="Korchina V."/>
            <person name="Kovar C."/>
            <person name="Mata R."/>
            <person name="Mathew T."/>
            <person name="Ngo R."/>
            <person name="Nguyen L."/>
            <person name="Nguyen N."/>
            <person name="Okwuonu G."/>
            <person name="Ongeri F."/>
            <person name="Pham C."/>
            <person name="Simmons D."/>
            <person name="Wilczek-Boney K."/>
            <person name="Hale W."/>
            <person name="Jakkamsetti A."/>
            <person name="Pham P."/>
            <person name="Ruth R."/>
            <person name="San Lucas F."/>
            <person name="Warren J."/>
            <person name="Zhang J."/>
            <person name="Zhao Z."/>
            <person name="Zhou C."/>
            <person name="Zhu D."/>
            <person name="Lee S."/>
            <person name="Bess C."/>
            <person name="Blankenburg K."/>
            <person name="Forbes L."/>
            <person name="Fu Q."/>
            <person name="Gubbala S."/>
            <person name="Hirani K."/>
            <person name="Jayaseelan J.C."/>
            <person name="Lara F."/>
            <person name="Munidasa M."/>
            <person name="Palculict T."/>
            <person name="Patil S."/>
            <person name="Pu L.-L."/>
            <person name="Saada N."/>
            <person name="Tang L."/>
            <person name="Weissenberger G."/>
            <person name="Zhu Y."/>
            <person name="Hemphill L."/>
            <person name="Shang Y."/>
            <person name="Youmans B."/>
            <person name="Ayvaz T."/>
            <person name="Ross M."/>
            <person name="Santibanez J."/>
            <person name="Aqrawi P."/>
            <person name="Gross S."/>
            <person name="Joshi V."/>
            <person name="Fowler G."/>
            <person name="Nazareth L."/>
            <person name="Reid J."/>
            <person name="Worley K."/>
            <person name="Petrosino J."/>
            <person name="Highlander S."/>
            <person name="Gibbs R."/>
        </authorList>
    </citation>
    <scope>NUCLEOTIDE SEQUENCE [LARGE SCALE GENOMIC DNA]</scope>
    <source>
        <strain evidence="2 3">DSM 3986</strain>
    </source>
</reference>
<accession>E6LM98</accession>
<dbReference type="Gene3D" id="1.10.260.40">
    <property type="entry name" value="lambda repressor-like DNA-binding domains"/>
    <property type="match status" value="1"/>
</dbReference>
<dbReference type="eggNOG" id="ENOG502ZMJ3">
    <property type="taxonomic scope" value="Bacteria"/>
</dbReference>
<dbReference type="AlphaFoldDB" id="E6LM98"/>